<evidence type="ECO:0000313" key="3">
    <source>
        <dbReference type="Proteomes" id="UP000075714"/>
    </source>
</evidence>
<evidence type="ECO:0008006" key="4">
    <source>
        <dbReference type="Google" id="ProtNLM"/>
    </source>
</evidence>
<gene>
    <name evidence="2" type="ORF">GPECTOR_12g357</name>
</gene>
<reference evidence="3" key="1">
    <citation type="journal article" date="2016" name="Nat. Commun.">
        <title>The Gonium pectorale genome demonstrates co-option of cell cycle regulation during the evolution of multicellularity.</title>
        <authorList>
            <person name="Hanschen E.R."/>
            <person name="Marriage T.N."/>
            <person name="Ferris P.J."/>
            <person name="Hamaji T."/>
            <person name="Toyoda A."/>
            <person name="Fujiyama A."/>
            <person name="Neme R."/>
            <person name="Noguchi H."/>
            <person name="Minakuchi Y."/>
            <person name="Suzuki M."/>
            <person name="Kawai-Toyooka H."/>
            <person name="Smith D.R."/>
            <person name="Sparks H."/>
            <person name="Anderson J."/>
            <person name="Bakaric R."/>
            <person name="Luria V."/>
            <person name="Karger A."/>
            <person name="Kirschner M.W."/>
            <person name="Durand P.M."/>
            <person name="Michod R.E."/>
            <person name="Nozaki H."/>
            <person name="Olson B.J."/>
        </authorList>
    </citation>
    <scope>NUCLEOTIDE SEQUENCE [LARGE SCALE GENOMIC DNA]</scope>
    <source>
        <strain evidence="3">NIES-2863</strain>
    </source>
</reference>
<keyword evidence="1" id="KW-1133">Transmembrane helix</keyword>
<organism evidence="2 3">
    <name type="scientific">Gonium pectorale</name>
    <name type="common">Green alga</name>
    <dbReference type="NCBI Taxonomy" id="33097"/>
    <lineage>
        <taxon>Eukaryota</taxon>
        <taxon>Viridiplantae</taxon>
        <taxon>Chlorophyta</taxon>
        <taxon>core chlorophytes</taxon>
        <taxon>Chlorophyceae</taxon>
        <taxon>CS clade</taxon>
        <taxon>Chlamydomonadales</taxon>
        <taxon>Volvocaceae</taxon>
        <taxon>Gonium</taxon>
    </lineage>
</organism>
<proteinExistence type="predicted"/>
<comment type="caution">
    <text evidence="2">The sequence shown here is derived from an EMBL/GenBank/DDBJ whole genome shotgun (WGS) entry which is preliminary data.</text>
</comment>
<dbReference type="Proteomes" id="UP000075714">
    <property type="component" value="Unassembled WGS sequence"/>
</dbReference>
<dbReference type="STRING" id="33097.A0A150GNP3"/>
<keyword evidence="1" id="KW-0812">Transmembrane</keyword>
<sequence>MQIDFAKAFDSVDHETLWTVVELYGIHGQTLDALRASYEEVRMRVKDGIIDASEVAAVVDELVKEQALQRVYKFVAIGLFIVVIVLIGALTGITWAIVQLSKETKVCAPCGT</sequence>
<feature type="transmembrane region" description="Helical" evidence="1">
    <location>
        <begin position="74"/>
        <end position="98"/>
    </location>
</feature>
<dbReference type="EMBL" id="LSYV01000013">
    <property type="protein sequence ID" value="KXZ51395.1"/>
    <property type="molecule type" value="Genomic_DNA"/>
</dbReference>
<keyword evidence="1" id="KW-0472">Membrane</keyword>
<dbReference type="OrthoDB" id="2019288at2759"/>
<evidence type="ECO:0000313" key="2">
    <source>
        <dbReference type="EMBL" id="KXZ51395.1"/>
    </source>
</evidence>
<accession>A0A150GNP3</accession>
<protein>
    <recommendedName>
        <fullName evidence="4">Reverse transcriptase domain-containing protein</fullName>
    </recommendedName>
</protein>
<keyword evidence="3" id="KW-1185">Reference proteome</keyword>
<name>A0A150GNP3_GONPE</name>
<dbReference type="AlphaFoldDB" id="A0A150GNP3"/>
<evidence type="ECO:0000256" key="1">
    <source>
        <dbReference type="SAM" id="Phobius"/>
    </source>
</evidence>